<protein>
    <submittedName>
        <fullName evidence="2">Uncharacterized protein</fullName>
    </submittedName>
</protein>
<keyword evidence="3" id="KW-1185">Reference proteome</keyword>
<feature type="compositionally biased region" description="Low complexity" evidence="1">
    <location>
        <begin position="76"/>
        <end position="89"/>
    </location>
</feature>
<dbReference type="AlphaFoldDB" id="A0A2G9Q5K2"/>
<sequence>QQVQLEKKMGSISDNDLRNNEHVYSRLSHIYQEIPATQEDLDEALQNPLYIPSGHPSLEQQSGSQGEHPAEGQYSLLQPPTQLQPPDQQ</sequence>
<reference evidence="3" key="1">
    <citation type="journal article" date="2017" name="Nat. Commun.">
        <title>The North American bullfrog draft genome provides insight into hormonal regulation of long noncoding RNA.</title>
        <authorList>
            <person name="Hammond S.A."/>
            <person name="Warren R.L."/>
            <person name="Vandervalk B.P."/>
            <person name="Kucuk E."/>
            <person name="Khan H."/>
            <person name="Gibb E.A."/>
            <person name="Pandoh P."/>
            <person name="Kirk H."/>
            <person name="Zhao Y."/>
            <person name="Jones M."/>
            <person name="Mungall A.J."/>
            <person name="Coope R."/>
            <person name="Pleasance S."/>
            <person name="Moore R.A."/>
            <person name="Holt R.A."/>
            <person name="Round J.M."/>
            <person name="Ohora S."/>
            <person name="Walle B.V."/>
            <person name="Veldhoen N."/>
            <person name="Helbing C.C."/>
            <person name="Birol I."/>
        </authorList>
    </citation>
    <scope>NUCLEOTIDE SEQUENCE [LARGE SCALE GENOMIC DNA]</scope>
</reference>
<feature type="region of interest" description="Disordered" evidence="1">
    <location>
        <begin position="38"/>
        <end position="89"/>
    </location>
</feature>
<name>A0A2G9Q5K2_AQUCT</name>
<dbReference type="Proteomes" id="UP000228934">
    <property type="component" value="Unassembled WGS sequence"/>
</dbReference>
<accession>A0A2G9Q5K2</accession>
<organism evidence="2 3">
    <name type="scientific">Aquarana catesbeiana</name>
    <name type="common">American bullfrog</name>
    <name type="synonym">Rana catesbeiana</name>
    <dbReference type="NCBI Taxonomy" id="8400"/>
    <lineage>
        <taxon>Eukaryota</taxon>
        <taxon>Metazoa</taxon>
        <taxon>Chordata</taxon>
        <taxon>Craniata</taxon>
        <taxon>Vertebrata</taxon>
        <taxon>Euteleostomi</taxon>
        <taxon>Amphibia</taxon>
        <taxon>Batrachia</taxon>
        <taxon>Anura</taxon>
        <taxon>Neobatrachia</taxon>
        <taxon>Ranoidea</taxon>
        <taxon>Ranidae</taxon>
        <taxon>Aquarana</taxon>
    </lineage>
</organism>
<feature type="non-terminal residue" evidence="2">
    <location>
        <position position="1"/>
    </location>
</feature>
<proteinExistence type="predicted"/>
<evidence type="ECO:0000313" key="3">
    <source>
        <dbReference type="Proteomes" id="UP000228934"/>
    </source>
</evidence>
<gene>
    <name evidence="2" type="ORF">AB205_0113090</name>
</gene>
<evidence type="ECO:0000313" key="2">
    <source>
        <dbReference type="EMBL" id="PIO10888.1"/>
    </source>
</evidence>
<evidence type="ECO:0000256" key="1">
    <source>
        <dbReference type="SAM" id="MobiDB-lite"/>
    </source>
</evidence>
<dbReference type="EMBL" id="KZ061500">
    <property type="protein sequence ID" value="PIO10888.1"/>
    <property type="molecule type" value="Genomic_DNA"/>
</dbReference>